<evidence type="ECO:0000313" key="1">
    <source>
        <dbReference type="EMBL" id="VCU10245.1"/>
    </source>
</evidence>
<organism evidence="1 2">
    <name type="scientific">Rhodoplanes serenus</name>
    <dbReference type="NCBI Taxonomy" id="200615"/>
    <lineage>
        <taxon>Bacteria</taxon>
        <taxon>Pseudomonadati</taxon>
        <taxon>Pseudomonadota</taxon>
        <taxon>Alphaproteobacteria</taxon>
        <taxon>Hyphomicrobiales</taxon>
        <taxon>Nitrobacteraceae</taxon>
        <taxon>Rhodoplanes</taxon>
    </lineage>
</organism>
<proteinExistence type="predicted"/>
<dbReference type="RefSeq" id="WP_129610247.1">
    <property type="nucleotide sequence ID" value="NZ_UWOC01000164.1"/>
</dbReference>
<accession>A0A3S5CYJ6</accession>
<evidence type="ECO:0000313" key="2">
    <source>
        <dbReference type="Proteomes" id="UP000289200"/>
    </source>
</evidence>
<reference evidence="2" key="1">
    <citation type="submission" date="2018-10" db="EMBL/GenBank/DDBJ databases">
        <authorList>
            <person name="Peiro R."/>
            <person name="Begona"/>
            <person name="Cbmso G."/>
            <person name="Lopez M."/>
            <person name="Gonzalez S."/>
            <person name="Sacristan E."/>
            <person name="Castillo E."/>
        </authorList>
    </citation>
    <scope>NUCLEOTIDE SEQUENCE [LARGE SCALE GENOMIC DNA]</scope>
</reference>
<comment type="caution">
    <text evidence="1">The sequence shown here is derived from an EMBL/GenBank/DDBJ whole genome shotgun (WGS) entry which is preliminary data.</text>
</comment>
<dbReference type="InterPro" id="IPR021270">
    <property type="entry name" value="DUF2849"/>
</dbReference>
<dbReference type="AlphaFoldDB" id="A0A3S5CYJ6"/>
<name>A0A3S5CYJ6_9BRAD</name>
<sequence>MSKRSKTFAPVVATANDLATGTVVFRTPDGRWSADLATAEIATTPAEADALRLRADADVAADRVVDLALVPVVRDGAFVRPTALRELIRASGPTITLPIDAPRIGRAARPTP</sequence>
<protein>
    <recommendedName>
        <fullName evidence="3">DUF2849 domain-containing protein</fullName>
    </recommendedName>
</protein>
<dbReference type="OrthoDB" id="9815695at2"/>
<dbReference type="Pfam" id="PF11011">
    <property type="entry name" value="DUF2849"/>
    <property type="match status" value="1"/>
</dbReference>
<dbReference type="Proteomes" id="UP000289200">
    <property type="component" value="Unassembled WGS sequence"/>
</dbReference>
<dbReference type="EMBL" id="UWOC01000164">
    <property type="protein sequence ID" value="VCU10245.1"/>
    <property type="molecule type" value="Genomic_DNA"/>
</dbReference>
<evidence type="ECO:0008006" key="3">
    <source>
        <dbReference type="Google" id="ProtNLM"/>
    </source>
</evidence>
<gene>
    <name evidence="1" type="ORF">RHODGE_RHODGE_03431</name>
</gene>
<keyword evidence="2" id="KW-1185">Reference proteome</keyword>